<feature type="compositionally biased region" description="Basic and acidic residues" evidence="1">
    <location>
        <begin position="23"/>
        <end position="58"/>
    </location>
</feature>
<feature type="region of interest" description="Disordered" evidence="1">
    <location>
        <begin position="1"/>
        <end position="58"/>
    </location>
</feature>
<evidence type="ECO:0000313" key="3">
    <source>
        <dbReference type="Proteomes" id="UP000502345"/>
    </source>
</evidence>
<evidence type="ECO:0000313" key="2">
    <source>
        <dbReference type="EMBL" id="QIP40867.1"/>
    </source>
</evidence>
<name>A0A6G9CV42_RHOER</name>
<proteinExistence type="predicted"/>
<accession>A0A6G9CV42</accession>
<dbReference type="Proteomes" id="UP000502345">
    <property type="component" value="Chromosome"/>
</dbReference>
<gene>
    <name evidence="2" type="ORF">G9444_3623</name>
</gene>
<protein>
    <submittedName>
        <fullName evidence="2">Uncharacterized protein</fullName>
    </submittedName>
</protein>
<evidence type="ECO:0000256" key="1">
    <source>
        <dbReference type="SAM" id="MobiDB-lite"/>
    </source>
</evidence>
<organism evidence="2 3">
    <name type="scientific">Rhodococcus erythropolis</name>
    <name type="common">Arthrobacter picolinophilus</name>
    <dbReference type="NCBI Taxonomy" id="1833"/>
    <lineage>
        <taxon>Bacteria</taxon>
        <taxon>Bacillati</taxon>
        <taxon>Actinomycetota</taxon>
        <taxon>Actinomycetes</taxon>
        <taxon>Mycobacteriales</taxon>
        <taxon>Nocardiaceae</taxon>
        <taxon>Rhodococcus</taxon>
        <taxon>Rhodococcus erythropolis group</taxon>
    </lineage>
</organism>
<reference evidence="2 3" key="1">
    <citation type="submission" date="2020-03" db="EMBL/GenBank/DDBJ databases">
        <title>Screen low temperature-resistant strains for efficient degradation of petroleum hydrocarbons under the low temperature.</title>
        <authorList>
            <person name="Wang Y."/>
            <person name="Chen J."/>
        </authorList>
    </citation>
    <scope>NUCLEOTIDE SEQUENCE [LARGE SCALE GENOMIC DNA]</scope>
    <source>
        <strain evidence="2 3">KB1</strain>
    </source>
</reference>
<dbReference type="AlphaFoldDB" id="A0A6G9CV42"/>
<dbReference type="EMBL" id="CP050124">
    <property type="protein sequence ID" value="QIP40867.1"/>
    <property type="molecule type" value="Genomic_DNA"/>
</dbReference>
<sequence length="58" mass="6568">MKALTRQRDAAPLGHHQQVLGRSQERPQHTDEHAHARNGCGDHDRGAQTNLPKRDHTE</sequence>